<gene>
    <name evidence="2" type="ORF">PDEL1432_LOCUS802</name>
    <name evidence="3" type="ORF">PDEL1432_LOCUS803</name>
</gene>
<feature type="region of interest" description="Disordered" evidence="1">
    <location>
        <begin position="194"/>
        <end position="256"/>
    </location>
</feature>
<accession>A0A6T9Z5Y5</accession>
<dbReference type="AlphaFoldDB" id="A0A6T9Z5Y5"/>
<organism evidence="3">
    <name type="scientific">Pseudo-nitzschia delicatissima</name>
    <dbReference type="NCBI Taxonomy" id="44447"/>
    <lineage>
        <taxon>Eukaryota</taxon>
        <taxon>Sar</taxon>
        <taxon>Stramenopiles</taxon>
        <taxon>Ochrophyta</taxon>
        <taxon>Bacillariophyta</taxon>
        <taxon>Bacillariophyceae</taxon>
        <taxon>Bacillariophycidae</taxon>
        <taxon>Bacillariales</taxon>
        <taxon>Bacillariaceae</taxon>
        <taxon>Pseudo-nitzschia</taxon>
    </lineage>
</organism>
<evidence type="ECO:0000313" key="2">
    <source>
        <dbReference type="EMBL" id="CAD8760762.1"/>
    </source>
</evidence>
<protein>
    <submittedName>
        <fullName evidence="3">Uncharacterized protein</fullName>
    </submittedName>
</protein>
<sequence>MYLIRPEDRGNCTDQVLLMMRQIKVCQFQQSDRRGGPGSRGRDRVTGYPGLACKWSSSKTNIGRYFPVSAKNLTDNTVNSMLSYITTCKRCPAPIRASIAYLSHRAIYQKTELSGSWKKAFFKKIWERLHVERAWVDIIKDDPEDGASTNGEDSDESESESDSDSDESSDSESHNAGDMGDNNMNALIKAAAIWLTEQDQQSKEATSSSKGGGRGRSLPSKRSNSSPASRGKGDGSTSSSTRGGSITSGKRRRVHF</sequence>
<dbReference type="EMBL" id="HBFL01001132">
    <property type="protein sequence ID" value="CAD8760763.1"/>
    <property type="molecule type" value="Transcribed_RNA"/>
</dbReference>
<proteinExistence type="predicted"/>
<feature type="compositionally biased region" description="Polar residues" evidence="1">
    <location>
        <begin position="197"/>
        <end position="206"/>
    </location>
</feature>
<feature type="region of interest" description="Disordered" evidence="1">
    <location>
        <begin position="141"/>
        <end position="182"/>
    </location>
</feature>
<dbReference type="EMBL" id="HBFL01001131">
    <property type="protein sequence ID" value="CAD8760762.1"/>
    <property type="molecule type" value="Transcribed_RNA"/>
</dbReference>
<feature type="compositionally biased region" description="Low complexity" evidence="1">
    <location>
        <begin position="235"/>
        <end position="248"/>
    </location>
</feature>
<feature type="compositionally biased region" description="Acidic residues" evidence="1">
    <location>
        <begin position="152"/>
        <end position="170"/>
    </location>
</feature>
<name>A0A6T9Z5Y5_9STRA</name>
<evidence type="ECO:0000313" key="3">
    <source>
        <dbReference type="EMBL" id="CAD8760763.1"/>
    </source>
</evidence>
<evidence type="ECO:0000256" key="1">
    <source>
        <dbReference type="SAM" id="MobiDB-lite"/>
    </source>
</evidence>
<reference evidence="3" key="1">
    <citation type="submission" date="2021-01" db="EMBL/GenBank/DDBJ databases">
        <authorList>
            <person name="Corre E."/>
            <person name="Pelletier E."/>
            <person name="Niang G."/>
            <person name="Scheremetjew M."/>
            <person name="Finn R."/>
            <person name="Kale V."/>
            <person name="Holt S."/>
            <person name="Cochrane G."/>
            <person name="Meng A."/>
            <person name="Brown T."/>
            <person name="Cohen L."/>
        </authorList>
    </citation>
    <scope>NUCLEOTIDE SEQUENCE</scope>
    <source>
        <strain evidence="3">UNC1205</strain>
    </source>
</reference>